<evidence type="ECO:0000313" key="3">
    <source>
        <dbReference type="Proteomes" id="UP001501627"/>
    </source>
</evidence>
<comment type="caution">
    <text evidence="2">The sequence shown here is derived from an EMBL/GenBank/DDBJ whole genome shotgun (WGS) entry which is preliminary data.</text>
</comment>
<name>A0ABP7RKN4_9BURK</name>
<sequence>MTMAAPNTQSSMQKAAPQADVASRSAPHAWIELAATPAQQEVLQRIHAQRDALRARREKRKAQEVLAVAQGQRVDPSAPMAQRLFSFGRLHPVLSIAVLGVTAVAGPRRLLRWSSWLLPAALRIWRP</sequence>
<dbReference type="EMBL" id="BAABBP010000021">
    <property type="protein sequence ID" value="GAA3998895.1"/>
    <property type="molecule type" value="Genomic_DNA"/>
</dbReference>
<protein>
    <recommendedName>
        <fullName evidence="4">DUF3618 domain-containing protein</fullName>
    </recommendedName>
</protein>
<evidence type="ECO:0000256" key="1">
    <source>
        <dbReference type="SAM" id="MobiDB-lite"/>
    </source>
</evidence>
<accession>A0ABP7RKN4</accession>
<proteinExistence type="predicted"/>
<evidence type="ECO:0000313" key="2">
    <source>
        <dbReference type="EMBL" id="GAA3998895.1"/>
    </source>
</evidence>
<keyword evidence="3" id="KW-1185">Reference proteome</keyword>
<dbReference type="Proteomes" id="UP001501627">
    <property type="component" value="Unassembled WGS sequence"/>
</dbReference>
<feature type="region of interest" description="Disordered" evidence="1">
    <location>
        <begin position="1"/>
        <end position="23"/>
    </location>
</feature>
<reference evidence="3" key="1">
    <citation type="journal article" date="2019" name="Int. J. Syst. Evol. Microbiol.">
        <title>The Global Catalogue of Microorganisms (GCM) 10K type strain sequencing project: providing services to taxonomists for standard genome sequencing and annotation.</title>
        <authorList>
            <consortium name="The Broad Institute Genomics Platform"/>
            <consortium name="The Broad Institute Genome Sequencing Center for Infectious Disease"/>
            <person name="Wu L."/>
            <person name="Ma J."/>
        </authorList>
    </citation>
    <scope>NUCLEOTIDE SEQUENCE [LARGE SCALE GENOMIC DNA]</scope>
    <source>
        <strain evidence="3">JCM 17561</strain>
    </source>
</reference>
<gene>
    <name evidence="2" type="ORF">GCM10022279_23290</name>
</gene>
<evidence type="ECO:0008006" key="4">
    <source>
        <dbReference type="Google" id="ProtNLM"/>
    </source>
</evidence>
<organism evidence="2 3">
    <name type="scientific">Comamonas faecalis</name>
    <dbReference type="NCBI Taxonomy" id="1387849"/>
    <lineage>
        <taxon>Bacteria</taxon>
        <taxon>Pseudomonadati</taxon>
        <taxon>Pseudomonadota</taxon>
        <taxon>Betaproteobacteria</taxon>
        <taxon>Burkholderiales</taxon>
        <taxon>Comamonadaceae</taxon>
        <taxon>Comamonas</taxon>
    </lineage>
</organism>
<feature type="compositionally biased region" description="Polar residues" evidence="1">
    <location>
        <begin position="1"/>
        <end position="13"/>
    </location>
</feature>